<keyword evidence="3" id="KW-1185">Reference proteome</keyword>
<feature type="chain" id="PRO_5046199878" description="Secreted protein" evidence="1">
    <location>
        <begin position="23"/>
        <end position="181"/>
    </location>
</feature>
<evidence type="ECO:0000313" key="2">
    <source>
        <dbReference type="EMBL" id="MDP9890364.1"/>
    </source>
</evidence>
<name>A0ABT9S1M3_9MICC</name>
<dbReference type="Proteomes" id="UP001226577">
    <property type="component" value="Unassembled WGS sequence"/>
</dbReference>
<evidence type="ECO:0000313" key="3">
    <source>
        <dbReference type="Proteomes" id="UP001226577"/>
    </source>
</evidence>
<gene>
    <name evidence="2" type="ORF">J2X98_003978</name>
</gene>
<feature type="signal peptide" evidence="1">
    <location>
        <begin position="1"/>
        <end position="22"/>
    </location>
</feature>
<comment type="caution">
    <text evidence="2">The sequence shown here is derived from an EMBL/GenBank/DDBJ whole genome shotgun (WGS) entry which is preliminary data.</text>
</comment>
<sequence>MTRKPQLLLLAGLLVAALAVVAAVGLQNPAGPTQVSAAESVPMAAAAKTSFPGLAAATEDEPDLTGLHTTAPIKGQIVQVAGPFDDRFVLKDLAFDGSAAMGTVTVTNDVSDLLELQVLAGFYDEKGALLVTDRIIRDMRSEGQNHPRSAEEREEFIIRVPPEFQGKAVSAAVGVPVLVNE</sequence>
<dbReference type="EMBL" id="JAUSRE010000027">
    <property type="protein sequence ID" value="MDP9890364.1"/>
    <property type="molecule type" value="Genomic_DNA"/>
</dbReference>
<protein>
    <recommendedName>
        <fullName evidence="4">Secreted protein</fullName>
    </recommendedName>
</protein>
<organism evidence="2 3">
    <name type="scientific">Pseudarthrobacter enclensis</name>
    <dbReference type="NCBI Taxonomy" id="993070"/>
    <lineage>
        <taxon>Bacteria</taxon>
        <taxon>Bacillati</taxon>
        <taxon>Actinomycetota</taxon>
        <taxon>Actinomycetes</taxon>
        <taxon>Micrococcales</taxon>
        <taxon>Micrococcaceae</taxon>
        <taxon>Pseudarthrobacter</taxon>
    </lineage>
</organism>
<accession>A0ABT9S1M3</accession>
<evidence type="ECO:0000256" key="1">
    <source>
        <dbReference type="SAM" id="SignalP"/>
    </source>
</evidence>
<dbReference type="RefSeq" id="WP_237430692.1">
    <property type="nucleotide sequence ID" value="NZ_JAUSRE010000027.1"/>
</dbReference>
<proteinExistence type="predicted"/>
<evidence type="ECO:0008006" key="4">
    <source>
        <dbReference type="Google" id="ProtNLM"/>
    </source>
</evidence>
<reference evidence="2 3" key="1">
    <citation type="submission" date="2023-07" db="EMBL/GenBank/DDBJ databases">
        <title>Sorghum-associated microbial communities from plants grown in Nebraska, USA.</title>
        <authorList>
            <person name="Schachtman D."/>
        </authorList>
    </citation>
    <scope>NUCLEOTIDE SEQUENCE [LARGE SCALE GENOMIC DNA]</scope>
    <source>
        <strain evidence="2 3">CC222</strain>
    </source>
</reference>
<keyword evidence="1" id="KW-0732">Signal</keyword>